<keyword evidence="1" id="KW-0812">Transmembrane</keyword>
<gene>
    <name evidence="2" type="ORF">POM88_011315</name>
</gene>
<organism evidence="2 3">
    <name type="scientific">Heracleum sosnowskyi</name>
    <dbReference type="NCBI Taxonomy" id="360622"/>
    <lineage>
        <taxon>Eukaryota</taxon>
        <taxon>Viridiplantae</taxon>
        <taxon>Streptophyta</taxon>
        <taxon>Embryophyta</taxon>
        <taxon>Tracheophyta</taxon>
        <taxon>Spermatophyta</taxon>
        <taxon>Magnoliopsida</taxon>
        <taxon>eudicotyledons</taxon>
        <taxon>Gunneridae</taxon>
        <taxon>Pentapetalae</taxon>
        <taxon>asterids</taxon>
        <taxon>campanulids</taxon>
        <taxon>Apiales</taxon>
        <taxon>Apiaceae</taxon>
        <taxon>Apioideae</taxon>
        <taxon>apioid superclade</taxon>
        <taxon>Tordylieae</taxon>
        <taxon>Tordyliinae</taxon>
        <taxon>Heracleum</taxon>
    </lineage>
</organism>
<protein>
    <submittedName>
        <fullName evidence="2">Uncharacterized protein</fullName>
    </submittedName>
</protein>
<dbReference type="Proteomes" id="UP001237642">
    <property type="component" value="Unassembled WGS sequence"/>
</dbReference>
<evidence type="ECO:0000256" key="1">
    <source>
        <dbReference type="SAM" id="Phobius"/>
    </source>
</evidence>
<accession>A0AAD8IU93</accession>
<evidence type="ECO:0000313" key="2">
    <source>
        <dbReference type="EMBL" id="KAK1392259.1"/>
    </source>
</evidence>
<reference evidence="2" key="2">
    <citation type="submission" date="2023-05" db="EMBL/GenBank/DDBJ databases">
        <authorList>
            <person name="Schelkunov M.I."/>
        </authorList>
    </citation>
    <scope>NUCLEOTIDE SEQUENCE</scope>
    <source>
        <strain evidence="2">Hsosn_3</strain>
        <tissue evidence="2">Leaf</tissue>
    </source>
</reference>
<name>A0AAD8IU93_9APIA</name>
<evidence type="ECO:0000313" key="3">
    <source>
        <dbReference type="Proteomes" id="UP001237642"/>
    </source>
</evidence>
<keyword evidence="1" id="KW-0472">Membrane</keyword>
<keyword evidence="3" id="KW-1185">Reference proteome</keyword>
<feature type="transmembrane region" description="Helical" evidence="1">
    <location>
        <begin position="78"/>
        <end position="96"/>
    </location>
</feature>
<proteinExistence type="predicted"/>
<sequence length="137" mass="15686">MECENIFRSHVTSLQQAITRLPSRLDFQASDIRSGTLPIFWVPSVSSFRLKVPSPALERSTKVKDARNARVIVETEKLLLMLVLVGTFMLIADGVVTPTIPPNCSDVHCWLVEHWSSSNETRMSKWRIPCVFHFLYR</sequence>
<dbReference type="AlphaFoldDB" id="A0AAD8IU93"/>
<dbReference type="EMBL" id="JAUIZM010000003">
    <property type="protein sequence ID" value="KAK1392259.1"/>
    <property type="molecule type" value="Genomic_DNA"/>
</dbReference>
<reference evidence="2" key="1">
    <citation type="submission" date="2023-02" db="EMBL/GenBank/DDBJ databases">
        <title>Genome of toxic invasive species Heracleum sosnowskyi carries increased number of genes despite the absence of recent whole-genome duplications.</title>
        <authorList>
            <person name="Schelkunov M."/>
            <person name="Shtratnikova V."/>
            <person name="Makarenko M."/>
            <person name="Klepikova A."/>
            <person name="Omelchenko D."/>
            <person name="Novikova G."/>
            <person name="Obukhova E."/>
            <person name="Bogdanov V."/>
            <person name="Penin A."/>
            <person name="Logacheva M."/>
        </authorList>
    </citation>
    <scope>NUCLEOTIDE SEQUENCE</scope>
    <source>
        <strain evidence="2">Hsosn_3</strain>
        <tissue evidence="2">Leaf</tissue>
    </source>
</reference>
<keyword evidence="1" id="KW-1133">Transmembrane helix</keyword>
<comment type="caution">
    <text evidence="2">The sequence shown here is derived from an EMBL/GenBank/DDBJ whole genome shotgun (WGS) entry which is preliminary data.</text>
</comment>